<keyword evidence="2" id="KW-0238">DNA-binding</keyword>
<keyword evidence="1" id="KW-0805">Transcription regulation</keyword>
<gene>
    <name evidence="5" type="ORF">FJQ55_11210</name>
</gene>
<comment type="caution">
    <text evidence="5">The sequence shown here is derived from an EMBL/GenBank/DDBJ whole genome shotgun (WGS) entry which is preliminary data.</text>
</comment>
<evidence type="ECO:0000256" key="2">
    <source>
        <dbReference type="ARBA" id="ARBA00023125"/>
    </source>
</evidence>
<dbReference type="InterPro" id="IPR036390">
    <property type="entry name" value="WH_DNA-bd_sf"/>
</dbReference>
<dbReference type="GO" id="GO:0003677">
    <property type="term" value="F:DNA binding"/>
    <property type="evidence" value="ECO:0007669"/>
    <property type="project" value="UniProtKB-KW"/>
</dbReference>
<dbReference type="InterPro" id="IPR000835">
    <property type="entry name" value="HTH_MarR-typ"/>
</dbReference>
<dbReference type="InterPro" id="IPR036388">
    <property type="entry name" value="WH-like_DNA-bd_sf"/>
</dbReference>
<reference evidence="5 6" key="1">
    <citation type="submission" date="2019-06" db="EMBL/GenBank/DDBJ databases">
        <title>Rhizobium sp. CL12 isolated from roots of soybean.</title>
        <authorList>
            <person name="Wang C."/>
        </authorList>
    </citation>
    <scope>NUCLEOTIDE SEQUENCE [LARGE SCALE GENOMIC DNA]</scope>
    <source>
        <strain evidence="5 6">CL12</strain>
    </source>
</reference>
<name>A0A504U876_9HYPH</name>
<dbReference type="PROSITE" id="PS01117">
    <property type="entry name" value="HTH_MARR_1"/>
    <property type="match status" value="1"/>
</dbReference>
<dbReference type="SMART" id="SM00347">
    <property type="entry name" value="HTH_MARR"/>
    <property type="match status" value="1"/>
</dbReference>
<dbReference type="PANTHER" id="PTHR42756:SF1">
    <property type="entry name" value="TRANSCRIPTIONAL REPRESSOR OF EMRAB OPERON"/>
    <property type="match status" value="1"/>
</dbReference>
<dbReference type="SUPFAM" id="SSF46785">
    <property type="entry name" value="Winged helix' DNA-binding domain"/>
    <property type="match status" value="1"/>
</dbReference>
<keyword evidence="3" id="KW-0804">Transcription</keyword>
<dbReference type="Proteomes" id="UP000316429">
    <property type="component" value="Unassembled WGS sequence"/>
</dbReference>
<dbReference type="Gene3D" id="1.10.10.10">
    <property type="entry name" value="Winged helix-like DNA-binding domain superfamily/Winged helix DNA-binding domain"/>
    <property type="match status" value="1"/>
</dbReference>
<keyword evidence="6" id="KW-1185">Reference proteome</keyword>
<feature type="domain" description="HTH marR-type" evidence="4">
    <location>
        <begin position="1"/>
        <end position="149"/>
    </location>
</feature>
<proteinExistence type="predicted"/>
<dbReference type="OrthoDB" id="7172154at2"/>
<evidence type="ECO:0000313" key="5">
    <source>
        <dbReference type="EMBL" id="TPP11348.1"/>
    </source>
</evidence>
<dbReference type="GO" id="GO:0003700">
    <property type="term" value="F:DNA-binding transcription factor activity"/>
    <property type="evidence" value="ECO:0007669"/>
    <property type="project" value="InterPro"/>
</dbReference>
<accession>A0A504U876</accession>
<dbReference type="PRINTS" id="PR00598">
    <property type="entry name" value="HTHMARR"/>
</dbReference>
<dbReference type="PANTHER" id="PTHR42756">
    <property type="entry name" value="TRANSCRIPTIONAL REGULATOR, MARR"/>
    <property type="match status" value="1"/>
</dbReference>
<dbReference type="Pfam" id="PF12802">
    <property type="entry name" value="MarR_2"/>
    <property type="match status" value="1"/>
</dbReference>
<dbReference type="RefSeq" id="WP_140827948.1">
    <property type="nucleotide sequence ID" value="NZ_VFYP01000001.1"/>
</dbReference>
<evidence type="ECO:0000313" key="6">
    <source>
        <dbReference type="Proteomes" id="UP000316429"/>
    </source>
</evidence>
<dbReference type="InterPro" id="IPR023187">
    <property type="entry name" value="Tscrpt_reg_MarR-type_CS"/>
</dbReference>
<evidence type="ECO:0000256" key="1">
    <source>
        <dbReference type="ARBA" id="ARBA00023015"/>
    </source>
</evidence>
<evidence type="ECO:0000256" key="3">
    <source>
        <dbReference type="ARBA" id="ARBA00023163"/>
    </source>
</evidence>
<dbReference type="EMBL" id="VFYP01000001">
    <property type="protein sequence ID" value="TPP11348.1"/>
    <property type="molecule type" value="Genomic_DNA"/>
</dbReference>
<protein>
    <submittedName>
        <fullName evidence="5">MarR family transcriptional regulator</fullName>
    </submittedName>
</protein>
<organism evidence="5 6">
    <name type="scientific">Rhizobium glycinendophyticum</name>
    <dbReference type="NCBI Taxonomy" id="2589807"/>
    <lineage>
        <taxon>Bacteria</taxon>
        <taxon>Pseudomonadati</taxon>
        <taxon>Pseudomonadota</taxon>
        <taxon>Alphaproteobacteria</taxon>
        <taxon>Hyphomicrobiales</taxon>
        <taxon>Rhizobiaceae</taxon>
        <taxon>Rhizobium/Agrobacterium group</taxon>
        <taxon>Rhizobium</taxon>
    </lineage>
</organism>
<dbReference type="PROSITE" id="PS50995">
    <property type="entry name" value="HTH_MARR_2"/>
    <property type="match status" value="1"/>
</dbReference>
<dbReference type="AlphaFoldDB" id="A0A504U876"/>
<evidence type="ECO:0000259" key="4">
    <source>
        <dbReference type="PROSITE" id="PS50995"/>
    </source>
</evidence>
<sequence>MNKKQAFPWDHPRFRSWIAVGRACQLMQQALTRALGPLDIKPPHLDILVNLYRFEGISQQELARKLLVGRSNMSMLLPQMEKRGLLERRPDDRDKRILRLFLTADGRSVSEKAMVIQTGLIEDMLSATPLEDCTRMAETMETLIQRMMAADQATESAFAITLSEDRD</sequence>